<dbReference type="InterPro" id="IPR007269">
    <property type="entry name" value="ICMT_MeTrfase"/>
</dbReference>
<dbReference type="STRING" id="246786.GS18_0219105"/>
<keyword evidence="6" id="KW-0489">Methyltransferase</keyword>
<evidence type="ECO:0000313" key="6">
    <source>
        <dbReference type="EMBL" id="KEZ47505.1"/>
    </source>
</evidence>
<keyword evidence="4 5" id="KW-0472">Membrane</keyword>
<protein>
    <submittedName>
        <fullName evidence="6">Isoprenylcysteine carboxyl methyltransferase</fullName>
    </submittedName>
</protein>
<dbReference type="PANTHER" id="PTHR12714:SF9">
    <property type="entry name" value="PROTEIN-S-ISOPRENYLCYSTEINE O-METHYLTRANSFERASE"/>
    <property type="match status" value="1"/>
</dbReference>
<keyword evidence="7" id="KW-1185">Reference proteome</keyword>
<comment type="subcellular location">
    <subcellularLocation>
        <location evidence="1">Membrane</location>
        <topology evidence="1">Multi-pass membrane protein</topology>
    </subcellularLocation>
</comment>
<dbReference type="PANTHER" id="PTHR12714">
    <property type="entry name" value="PROTEIN-S ISOPRENYLCYSTEINE O-METHYLTRANSFERASE"/>
    <property type="match status" value="1"/>
</dbReference>
<reference evidence="6 7" key="1">
    <citation type="journal article" date="2005" name="Int. J. Syst. Evol. Microbiol.">
        <title>Bacillus cibi sp. nov., isolated from jeotgal, a traditional Korean fermented seafood.</title>
        <authorList>
            <person name="Yoon J.H."/>
            <person name="Lee C.H."/>
            <person name="Oh T.K."/>
        </authorList>
    </citation>
    <scope>NUCLEOTIDE SEQUENCE [LARGE SCALE GENOMIC DNA]</scope>
    <source>
        <strain evidence="6 7">DSM 16189</strain>
    </source>
</reference>
<keyword evidence="6" id="KW-0808">Transferase</keyword>
<dbReference type="EMBL" id="JNVC02000019">
    <property type="protein sequence ID" value="KEZ47505.1"/>
    <property type="molecule type" value="Genomic_DNA"/>
</dbReference>
<name>A0A084GJJ3_METID</name>
<evidence type="ECO:0000313" key="7">
    <source>
        <dbReference type="Proteomes" id="UP000028549"/>
    </source>
</evidence>
<evidence type="ECO:0000256" key="3">
    <source>
        <dbReference type="ARBA" id="ARBA00022989"/>
    </source>
</evidence>
<gene>
    <name evidence="6" type="ORF">GS18_0219105</name>
</gene>
<dbReference type="Pfam" id="PF04140">
    <property type="entry name" value="ICMT"/>
    <property type="match status" value="1"/>
</dbReference>
<keyword evidence="2 5" id="KW-0812">Transmembrane</keyword>
<dbReference type="Proteomes" id="UP000028549">
    <property type="component" value="Unassembled WGS sequence"/>
</dbReference>
<dbReference type="GO" id="GO:0004671">
    <property type="term" value="F:protein C-terminal S-isoprenylcysteine carboxyl O-methyltransferase activity"/>
    <property type="evidence" value="ECO:0007669"/>
    <property type="project" value="InterPro"/>
</dbReference>
<dbReference type="GO" id="GO:0016020">
    <property type="term" value="C:membrane"/>
    <property type="evidence" value="ECO:0007669"/>
    <property type="project" value="UniProtKB-SubCell"/>
</dbReference>
<dbReference type="AlphaFoldDB" id="A0A084GJJ3"/>
<organism evidence="6 7">
    <name type="scientific">Metabacillus indicus</name>
    <name type="common">Bacillus indicus</name>
    <dbReference type="NCBI Taxonomy" id="246786"/>
    <lineage>
        <taxon>Bacteria</taxon>
        <taxon>Bacillati</taxon>
        <taxon>Bacillota</taxon>
        <taxon>Bacilli</taxon>
        <taxon>Bacillales</taxon>
        <taxon>Bacillaceae</taxon>
        <taxon>Metabacillus</taxon>
    </lineage>
</organism>
<feature type="transmembrane region" description="Helical" evidence="5">
    <location>
        <begin position="69"/>
        <end position="88"/>
    </location>
</feature>
<feature type="transmembrane region" description="Helical" evidence="5">
    <location>
        <begin position="42"/>
        <end position="57"/>
    </location>
</feature>
<feature type="transmembrane region" description="Helical" evidence="5">
    <location>
        <begin position="121"/>
        <end position="154"/>
    </location>
</feature>
<evidence type="ECO:0000256" key="5">
    <source>
        <dbReference type="SAM" id="Phobius"/>
    </source>
</evidence>
<sequence length="187" mass="21277">MSRSLISLLFLVITVSWMAEFILFRNRGTSEGEMQERRSYPFLLFVIALTISMAVLMREWNIFYVGSTLVHAAGIVLYASGVLLRYWGIFHLKEQFTRHVSFRQGDALVSSGPYRRLRHPLYTGLLLIIIGICLSLGNAVLAGAGGTAAALGLLKRIRIEEKMLIEAYGEEYRSWAEKRYRLVPPIY</sequence>
<comment type="caution">
    <text evidence="6">The sequence shown here is derived from an EMBL/GenBank/DDBJ whole genome shotgun (WGS) entry which is preliminary data.</text>
</comment>
<evidence type="ECO:0000256" key="2">
    <source>
        <dbReference type="ARBA" id="ARBA00022692"/>
    </source>
</evidence>
<evidence type="ECO:0000256" key="1">
    <source>
        <dbReference type="ARBA" id="ARBA00004141"/>
    </source>
</evidence>
<dbReference type="OrthoDB" id="5471300at2"/>
<dbReference type="GO" id="GO:0032259">
    <property type="term" value="P:methylation"/>
    <property type="evidence" value="ECO:0007669"/>
    <property type="project" value="UniProtKB-KW"/>
</dbReference>
<keyword evidence="3 5" id="KW-1133">Transmembrane helix</keyword>
<dbReference type="Gene3D" id="1.20.120.1630">
    <property type="match status" value="1"/>
</dbReference>
<proteinExistence type="predicted"/>
<evidence type="ECO:0000256" key="4">
    <source>
        <dbReference type="ARBA" id="ARBA00023136"/>
    </source>
</evidence>
<accession>A0A084GJJ3</accession>